<evidence type="ECO:0000256" key="6">
    <source>
        <dbReference type="ARBA" id="ARBA00023002"/>
    </source>
</evidence>
<dbReference type="PANTHER" id="PTHR43371">
    <property type="entry name" value="VITAMIN B12-DEPENDENT RIBONUCLEOTIDE REDUCTASE"/>
    <property type="match status" value="1"/>
</dbReference>
<comment type="cofactor">
    <cofactor evidence="1">
        <name>adenosylcob(III)alamin</name>
        <dbReference type="ChEBI" id="CHEBI:18408"/>
    </cofactor>
</comment>
<proteinExistence type="inferred from homology"/>
<dbReference type="GO" id="GO:0000166">
    <property type="term" value="F:nucleotide binding"/>
    <property type="evidence" value="ECO:0007669"/>
    <property type="project" value="UniProtKB-KW"/>
</dbReference>
<evidence type="ECO:0000256" key="4">
    <source>
        <dbReference type="ARBA" id="ARBA00022628"/>
    </source>
</evidence>
<gene>
    <name evidence="12" type="ORF">LCGC14_0599660</name>
</gene>
<evidence type="ECO:0000259" key="10">
    <source>
        <dbReference type="SMART" id="SM00305"/>
    </source>
</evidence>
<keyword evidence="8" id="KW-0170">Cobalt</keyword>
<evidence type="ECO:0000256" key="9">
    <source>
        <dbReference type="ARBA" id="ARBA00047754"/>
    </source>
</evidence>
<comment type="caution">
    <text evidence="12">The sequence shown here is derived from an EMBL/GenBank/DDBJ whole genome shotgun (WGS) entry which is preliminary data.</text>
</comment>
<dbReference type="InterPro" id="IPR000788">
    <property type="entry name" value="RNR_lg_C"/>
</dbReference>
<evidence type="ECO:0000256" key="1">
    <source>
        <dbReference type="ARBA" id="ARBA00001922"/>
    </source>
</evidence>
<organism evidence="12">
    <name type="scientific">marine sediment metagenome</name>
    <dbReference type="NCBI Taxonomy" id="412755"/>
    <lineage>
        <taxon>unclassified sequences</taxon>
        <taxon>metagenomes</taxon>
        <taxon>ecological metagenomes</taxon>
    </lineage>
</organism>
<evidence type="ECO:0000256" key="5">
    <source>
        <dbReference type="ARBA" id="ARBA00022741"/>
    </source>
</evidence>
<dbReference type="Gene3D" id="3.20.70.20">
    <property type="match status" value="2"/>
</dbReference>
<dbReference type="InterPro" id="IPR050862">
    <property type="entry name" value="RdRp_reductase_class-2"/>
</dbReference>
<dbReference type="GO" id="GO:0031419">
    <property type="term" value="F:cobalamin binding"/>
    <property type="evidence" value="ECO:0007669"/>
    <property type="project" value="UniProtKB-KW"/>
</dbReference>
<dbReference type="PANTHER" id="PTHR43371:SF1">
    <property type="entry name" value="RIBONUCLEOSIDE-DIPHOSPHATE REDUCTASE"/>
    <property type="match status" value="1"/>
</dbReference>
<dbReference type="Gene3D" id="2.170.16.10">
    <property type="entry name" value="Hedgehog/Intein (Hint) domain"/>
    <property type="match status" value="1"/>
</dbReference>
<dbReference type="SMART" id="SM00306">
    <property type="entry name" value="HintN"/>
    <property type="match status" value="1"/>
</dbReference>
<dbReference type="InterPro" id="IPR003587">
    <property type="entry name" value="Hint_dom_N"/>
</dbReference>
<dbReference type="AlphaFoldDB" id="A0A0F9TX41"/>
<keyword evidence="7" id="KW-1015">Disulfide bond</keyword>
<dbReference type="SUPFAM" id="SSF51998">
    <property type="entry name" value="PFL-like glycyl radical enzymes"/>
    <property type="match status" value="1"/>
</dbReference>
<feature type="domain" description="Hint" evidence="10">
    <location>
        <begin position="432"/>
        <end position="480"/>
    </location>
</feature>
<dbReference type="EMBL" id="LAZR01000959">
    <property type="protein sequence ID" value="KKN53711.1"/>
    <property type="molecule type" value="Genomic_DNA"/>
</dbReference>
<evidence type="ECO:0000256" key="8">
    <source>
        <dbReference type="ARBA" id="ARBA00023285"/>
    </source>
</evidence>
<dbReference type="InterPro" id="IPR006141">
    <property type="entry name" value="Intein_N"/>
</dbReference>
<feature type="domain" description="Hint" evidence="11">
    <location>
        <begin position="290"/>
        <end position="386"/>
    </location>
</feature>
<accession>A0A0F9TX41</accession>
<dbReference type="GO" id="GO:0004748">
    <property type="term" value="F:ribonucleoside-diphosphate reductase activity, thioredoxin disulfide as acceptor"/>
    <property type="evidence" value="ECO:0007669"/>
    <property type="project" value="UniProtKB-EC"/>
</dbReference>
<dbReference type="EC" id="1.17.4.1" evidence="3"/>
<protein>
    <recommendedName>
        <fullName evidence="3">ribonucleoside-diphosphate reductase</fullName>
        <ecNumber evidence="3">1.17.4.1</ecNumber>
    </recommendedName>
</protein>
<dbReference type="NCBIfam" id="TIGR01445">
    <property type="entry name" value="intein_Nterm"/>
    <property type="match status" value="1"/>
</dbReference>
<dbReference type="InterPro" id="IPR036844">
    <property type="entry name" value="Hint_dom_sf"/>
</dbReference>
<evidence type="ECO:0000256" key="7">
    <source>
        <dbReference type="ARBA" id="ARBA00023157"/>
    </source>
</evidence>
<sequence>MGPTLAFSESIHAEKYRSKGESFKEAMNRVAGALSDNPDHFKAFRDTLLSMRFMPGGRIQSAIGSTKGKAVTAYNCFVAGRIEDSFVDGHGSIMDIAKEAATTMRMGGGIGYDFSTLRPRGATIKKLQSSSSGPVSFMQIYDAICRCIASSGHRRGAQMGVMRVDHPDIEEFVHAKQPPKAAEPIMEQLALAEPGTVVWQQWYTALQAVYQLTGFNISIAVTDEFMLAVKEDKPFTLRFGGKAYREIDAKSLWEMIMRSAWDWAEPGIIFIDTVNKMNNLAYCEEIIATNPCFTGDTKVWTDHGHKRFDSLVGKTVDVLTQTSTGKLVYRTMRNIRKTQRQAGLVQVVLDNGGIVTCTPTHEIFLVGGGSIEAQHLQPGHHISSVYPYRANQKGYLRLTNGKDMPLEHHVPFEGTKGLGQEFHVHHRNGIKRDDHRVVSVKHLDEKEDVYCGTVDETGKFFVATGTNDGILVSNCGEQPLPAHGACLLGSFNLTRYIKDHDGTTFFDYDQFAKDIPHVVRAMDNVTDLASFPLYEQEKMAKATRRMGLGVTGLANALEALGYPYGNAGFVLATEQILKTLAQEAYRASALLAEEKGAFPRYDKSKYLAAPFIQGLDQETRSLIARHGIRNSHLTSIAPTGTISLCADNISSGIEPVFAYSQRRTVKMPEGDVEANYEDYGVRVFSTKGKRAQDVTVVEHLAVLAAASSCVDSAVSKTCNVPVDTPWIDFKNLYMRAWELGCKGLATYQVGGKRAGIIKSTDEDASSCRLDLETGRKECE</sequence>
<dbReference type="SMART" id="SM00305">
    <property type="entry name" value="HintC"/>
    <property type="match status" value="1"/>
</dbReference>
<dbReference type="CDD" id="cd02888">
    <property type="entry name" value="RNR_II_dimer"/>
    <property type="match status" value="1"/>
</dbReference>
<dbReference type="InterPro" id="IPR013344">
    <property type="entry name" value="RNR_NrdJ/NrdZ"/>
</dbReference>
<name>A0A0F9TX41_9ZZZZ</name>
<dbReference type="Pfam" id="PF02867">
    <property type="entry name" value="Ribonuc_red_lgC"/>
    <property type="match status" value="2"/>
</dbReference>
<reference evidence="12" key="1">
    <citation type="journal article" date="2015" name="Nature">
        <title>Complex archaea that bridge the gap between prokaryotes and eukaryotes.</title>
        <authorList>
            <person name="Spang A."/>
            <person name="Saw J.H."/>
            <person name="Jorgensen S.L."/>
            <person name="Zaremba-Niedzwiedzka K."/>
            <person name="Martijn J."/>
            <person name="Lind A.E."/>
            <person name="van Eijk R."/>
            <person name="Schleper C."/>
            <person name="Guy L."/>
            <person name="Ettema T.J."/>
        </authorList>
    </citation>
    <scope>NUCLEOTIDE SEQUENCE</scope>
</reference>
<evidence type="ECO:0000256" key="3">
    <source>
        <dbReference type="ARBA" id="ARBA00012274"/>
    </source>
</evidence>
<keyword evidence="6" id="KW-0560">Oxidoreductase</keyword>
<dbReference type="PROSITE" id="PS50817">
    <property type="entry name" value="INTEIN_N_TER"/>
    <property type="match status" value="1"/>
</dbReference>
<keyword evidence="4" id="KW-0846">Cobalamin</keyword>
<keyword evidence="5" id="KW-0547">Nucleotide-binding</keyword>
<dbReference type="GO" id="GO:0016539">
    <property type="term" value="P:intein-mediated protein splicing"/>
    <property type="evidence" value="ECO:0007669"/>
    <property type="project" value="InterPro"/>
</dbReference>
<dbReference type="InterPro" id="IPR003586">
    <property type="entry name" value="Hint_dom_C"/>
</dbReference>
<evidence type="ECO:0000256" key="2">
    <source>
        <dbReference type="ARBA" id="ARBA00007405"/>
    </source>
</evidence>
<comment type="similarity">
    <text evidence="2">Belongs to the ribonucleoside diphosphate reductase class-2 family.</text>
</comment>
<dbReference type="CDD" id="cd00081">
    <property type="entry name" value="Hint"/>
    <property type="match status" value="1"/>
</dbReference>
<evidence type="ECO:0000313" key="12">
    <source>
        <dbReference type="EMBL" id="KKN53711.1"/>
    </source>
</evidence>
<evidence type="ECO:0000259" key="11">
    <source>
        <dbReference type="SMART" id="SM00306"/>
    </source>
</evidence>
<dbReference type="InterPro" id="IPR030934">
    <property type="entry name" value="Intein_C"/>
</dbReference>
<comment type="catalytic activity">
    <reaction evidence="9">
        <text>a 2'-deoxyribonucleoside 5'-diphosphate + [thioredoxin]-disulfide + H2O = a ribonucleoside 5'-diphosphate + [thioredoxin]-dithiol</text>
        <dbReference type="Rhea" id="RHEA:23252"/>
        <dbReference type="Rhea" id="RHEA-COMP:10698"/>
        <dbReference type="Rhea" id="RHEA-COMP:10700"/>
        <dbReference type="ChEBI" id="CHEBI:15377"/>
        <dbReference type="ChEBI" id="CHEBI:29950"/>
        <dbReference type="ChEBI" id="CHEBI:50058"/>
        <dbReference type="ChEBI" id="CHEBI:57930"/>
        <dbReference type="ChEBI" id="CHEBI:73316"/>
        <dbReference type="EC" id="1.17.4.1"/>
    </reaction>
</comment>
<dbReference type="SUPFAM" id="SSF51294">
    <property type="entry name" value="Hedgehog/intein (Hint) domain"/>
    <property type="match status" value="1"/>
</dbReference>
<dbReference type="NCBIfam" id="TIGR01443">
    <property type="entry name" value="intein_Cterm"/>
    <property type="match status" value="1"/>
</dbReference>